<dbReference type="InterPro" id="IPR004839">
    <property type="entry name" value="Aminotransferase_I/II_large"/>
</dbReference>
<feature type="domain" description="Aminotransferase class I/classII large" evidence="6">
    <location>
        <begin position="31"/>
        <end position="381"/>
    </location>
</feature>
<dbReference type="GO" id="GO:0030170">
    <property type="term" value="F:pyridoxal phosphate binding"/>
    <property type="evidence" value="ECO:0007669"/>
    <property type="project" value="InterPro"/>
</dbReference>
<dbReference type="EMBL" id="FZPD01000002">
    <property type="protein sequence ID" value="SNS86705.1"/>
    <property type="molecule type" value="Genomic_DNA"/>
</dbReference>
<dbReference type="PANTHER" id="PTHR43807">
    <property type="entry name" value="FI04487P"/>
    <property type="match status" value="1"/>
</dbReference>
<dbReference type="InterPro" id="IPR051326">
    <property type="entry name" value="Kynurenine-oxoglutarate_AT"/>
</dbReference>
<dbReference type="GO" id="GO:0005737">
    <property type="term" value="C:cytoplasm"/>
    <property type="evidence" value="ECO:0007669"/>
    <property type="project" value="TreeGrafter"/>
</dbReference>
<dbReference type="SUPFAM" id="SSF53383">
    <property type="entry name" value="PLP-dependent transferases"/>
    <property type="match status" value="1"/>
</dbReference>
<dbReference type="InterPro" id="IPR015421">
    <property type="entry name" value="PyrdxlP-dep_Trfase_major"/>
</dbReference>
<proteinExistence type="inferred from homology"/>
<evidence type="ECO:0000256" key="3">
    <source>
        <dbReference type="ARBA" id="ARBA00022576"/>
    </source>
</evidence>
<evidence type="ECO:0000256" key="2">
    <source>
        <dbReference type="ARBA" id="ARBA00007441"/>
    </source>
</evidence>
<protein>
    <submittedName>
        <fullName evidence="7">2-keto-4-methylthiobutyrate aminotransferase apoenzyme</fullName>
    </submittedName>
</protein>
<dbReference type="RefSeq" id="WP_089356309.1">
    <property type="nucleotide sequence ID" value="NZ_FZPD01000002.1"/>
</dbReference>
<dbReference type="InterPro" id="IPR015424">
    <property type="entry name" value="PyrdxlP-dep_Trfase"/>
</dbReference>
<name>A0A239HZI4_EKHLU</name>
<sequence length="386" mass="43439">MSNHVSLSPRLDSSGTTIFTVMSKLASEHKAINLGQGFPDFECDEKLKELVAKHLKEGKNQYVPLAGLPKLNETLSKKMEHLYGMPINPDSQICVTAGATQALYTAIMAFVKEGDEVIIFEPAYDCYTPQIKIAGGIVKPYIMTYPDYGIDWNKVKEMVTDKTRMIIINTPHNPSGTVLNESDMKSLENIISGTNIVVLSDEVYEHLIFDGENHQSVMQYSALFEQSLAVFSFGKTLHATGWKLGYIVGPEYLIKEFKVIHQWNVFCTNSFVQFAIAEYLAEPKNYEYLPSFFEEKRNIMNELLTGVPLTPKVAKGTYFQAYDYSEVSDMDDLEFAKYLTSKIGVAAIPMSPFYTNPPGDKVIRLCFAKKEETIEAAAERLMKLRG</sequence>
<dbReference type="Gene3D" id="3.90.1150.10">
    <property type="entry name" value="Aspartate Aminotransferase, domain 1"/>
    <property type="match status" value="1"/>
</dbReference>
<gene>
    <name evidence="7" type="ORF">SAMN05421640_1591</name>
</gene>
<reference evidence="7 8" key="1">
    <citation type="submission" date="2017-06" db="EMBL/GenBank/DDBJ databases">
        <authorList>
            <person name="Kim H.J."/>
            <person name="Triplett B.A."/>
        </authorList>
    </citation>
    <scope>NUCLEOTIDE SEQUENCE [LARGE SCALE GENOMIC DNA]</scope>
    <source>
        <strain evidence="7 8">DSM 19307</strain>
    </source>
</reference>
<evidence type="ECO:0000256" key="1">
    <source>
        <dbReference type="ARBA" id="ARBA00001933"/>
    </source>
</evidence>
<keyword evidence="8" id="KW-1185">Reference proteome</keyword>
<accession>A0A239HZI4</accession>
<evidence type="ECO:0000313" key="7">
    <source>
        <dbReference type="EMBL" id="SNS86705.1"/>
    </source>
</evidence>
<evidence type="ECO:0000259" key="6">
    <source>
        <dbReference type="Pfam" id="PF00155"/>
    </source>
</evidence>
<dbReference type="InterPro" id="IPR015422">
    <property type="entry name" value="PyrdxlP-dep_Trfase_small"/>
</dbReference>
<dbReference type="AlphaFoldDB" id="A0A239HZI4"/>
<evidence type="ECO:0000256" key="5">
    <source>
        <dbReference type="ARBA" id="ARBA00022898"/>
    </source>
</evidence>
<comment type="cofactor">
    <cofactor evidence="1">
        <name>pyridoxal 5'-phosphate</name>
        <dbReference type="ChEBI" id="CHEBI:597326"/>
    </cofactor>
</comment>
<dbReference type="FunFam" id="3.40.640.10:FF:000033">
    <property type="entry name" value="Aspartate aminotransferase"/>
    <property type="match status" value="1"/>
</dbReference>
<comment type="similarity">
    <text evidence="2">Belongs to the class-I pyridoxal-phosphate-dependent aminotransferase family.</text>
</comment>
<evidence type="ECO:0000313" key="8">
    <source>
        <dbReference type="Proteomes" id="UP000198393"/>
    </source>
</evidence>
<dbReference type="Proteomes" id="UP000198393">
    <property type="component" value="Unassembled WGS sequence"/>
</dbReference>
<evidence type="ECO:0000256" key="4">
    <source>
        <dbReference type="ARBA" id="ARBA00022679"/>
    </source>
</evidence>
<dbReference type="CDD" id="cd00609">
    <property type="entry name" value="AAT_like"/>
    <property type="match status" value="1"/>
</dbReference>
<dbReference type="NCBIfam" id="NF006569">
    <property type="entry name" value="PRK09082.1"/>
    <property type="match status" value="1"/>
</dbReference>
<dbReference type="PANTHER" id="PTHR43807:SF20">
    <property type="entry name" value="FI04487P"/>
    <property type="match status" value="1"/>
</dbReference>
<dbReference type="GO" id="GO:0016212">
    <property type="term" value="F:kynurenine-oxoglutarate transaminase activity"/>
    <property type="evidence" value="ECO:0007669"/>
    <property type="project" value="TreeGrafter"/>
</dbReference>
<keyword evidence="4 7" id="KW-0808">Transferase</keyword>
<organism evidence="7 8">
    <name type="scientific">Ekhidna lutea</name>
    <dbReference type="NCBI Taxonomy" id="447679"/>
    <lineage>
        <taxon>Bacteria</taxon>
        <taxon>Pseudomonadati</taxon>
        <taxon>Bacteroidota</taxon>
        <taxon>Cytophagia</taxon>
        <taxon>Cytophagales</taxon>
        <taxon>Reichenbachiellaceae</taxon>
        <taxon>Ekhidna</taxon>
    </lineage>
</organism>
<dbReference type="Gene3D" id="3.40.640.10">
    <property type="entry name" value="Type I PLP-dependent aspartate aminotransferase-like (Major domain)"/>
    <property type="match status" value="1"/>
</dbReference>
<keyword evidence="3 7" id="KW-0032">Aminotransferase</keyword>
<dbReference type="Pfam" id="PF00155">
    <property type="entry name" value="Aminotran_1_2"/>
    <property type="match status" value="1"/>
</dbReference>
<keyword evidence="5" id="KW-0663">Pyridoxal phosphate</keyword>
<dbReference type="OrthoDB" id="9802328at2"/>